<keyword evidence="2" id="KW-1185">Reference proteome</keyword>
<dbReference type="Proteomes" id="UP001061298">
    <property type="component" value="Chromosome"/>
</dbReference>
<reference evidence="1" key="1">
    <citation type="submission" date="2022-10" db="EMBL/GenBank/DDBJ databases">
        <authorList>
            <person name="Mo P."/>
        </authorList>
    </citation>
    <scope>NUCLEOTIDE SEQUENCE</scope>
    <source>
        <strain evidence="1">HUAS 13-4</strain>
    </source>
</reference>
<dbReference type="RefSeq" id="WP_263230407.1">
    <property type="nucleotide sequence ID" value="NZ_CP106793.1"/>
</dbReference>
<name>A0ABY6E234_9ACTN</name>
<dbReference type="EMBL" id="CP106793">
    <property type="protein sequence ID" value="UXY20312.1"/>
    <property type="molecule type" value="Genomic_DNA"/>
</dbReference>
<evidence type="ECO:0000313" key="1">
    <source>
        <dbReference type="EMBL" id="UXY20312.1"/>
    </source>
</evidence>
<accession>A0ABY6E234</accession>
<evidence type="ECO:0000313" key="2">
    <source>
        <dbReference type="Proteomes" id="UP001061298"/>
    </source>
</evidence>
<sequence length="179" mass="20487">MSTSKPSWSERELPAFFRQWRTDWKDEELSPENYLDLEGGLRFVLAAAWLFCPETVQYRGCVFLKERFRQDTVDNWFTNLGGDRKRIEAVTNHVELWATFGNTPLADDDRLGEELPQLALALGECWQGVLSARHPDREITVEVSDEEDGSYGPTVTFWTSPALSNFGWYCRPIPPAGHG</sequence>
<gene>
    <name evidence="1" type="ORF">N8I84_17505</name>
</gene>
<organism evidence="1 2">
    <name type="scientific">Streptomyces cynarae</name>
    <dbReference type="NCBI Taxonomy" id="2981134"/>
    <lineage>
        <taxon>Bacteria</taxon>
        <taxon>Bacillati</taxon>
        <taxon>Actinomycetota</taxon>
        <taxon>Actinomycetes</taxon>
        <taxon>Kitasatosporales</taxon>
        <taxon>Streptomycetaceae</taxon>
        <taxon>Streptomyces</taxon>
    </lineage>
</organism>
<protein>
    <submittedName>
        <fullName evidence="1">Uncharacterized protein</fullName>
    </submittedName>
</protein>
<proteinExistence type="predicted"/>